<keyword evidence="3" id="KW-1185">Reference proteome</keyword>
<keyword evidence="1" id="KW-0732">Signal</keyword>
<dbReference type="RefSeq" id="WP_386129715.1">
    <property type="nucleotide sequence ID" value="NZ_JBHTJL010000009.1"/>
</dbReference>
<gene>
    <name evidence="2" type="ORF">ACFQ1Q_08000</name>
</gene>
<name>A0ABW3N6D2_9FLAO</name>
<evidence type="ECO:0000313" key="2">
    <source>
        <dbReference type="EMBL" id="MFD1063187.1"/>
    </source>
</evidence>
<proteinExistence type="predicted"/>
<feature type="signal peptide" evidence="1">
    <location>
        <begin position="1"/>
        <end position="18"/>
    </location>
</feature>
<sequence>MKTITTIIFILFSFSVISAQTIERVEINGRITVDVPDKEGITVYNRSSNKGTTTDENGSFKIDVAENDVVAFGALQFKDFTIRIDERIIESRQVSVRLVEDVNKLDEVIVLPYDLSGNLKVDANAVKTVNVDMDKVYEDETDLDDYKFSADNKTKVDNPLVDPNRLVNGLNIVNVFKAIFPGKKNKPKTEAERLELNQSPITKKYTAQFLEENFNIPLNQTDAFIEFIQDKGYDEKLLKEKNEIYLIEYLEKQSQLFLLSKN</sequence>
<dbReference type="EMBL" id="JBHTJL010000009">
    <property type="protein sequence ID" value="MFD1063187.1"/>
    <property type="molecule type" value="Genomic_DNA"/>
</dbReference>
<dbReference type="Pfam" id="PF13715">
    <property type="entry name" value="CarbopepD_reg_2"/>
    <property type="match status" value="1"/>
</dbReference>
<dbReference type="Proteomes" id="UP001597013">
    <property type="component" value="Unassembled WGS sequence"/>
</dbReference>
<evidence type="ECO:0000256" key="1">
    <source>
        <dbReference type="SAM" id="SignalP"/>
    </source>
</evidence>
<organism evidence="2 3">
    <name type="scientific">Winogradskyella litorisediminis</name>
    <dbReference type="NCBI Taxonomy" id="1156618"/>
    <lineage>
        <taxon>Bacteria</taxon>
        <taxon>Pseudomonadati</taxon>
        <taxon>Bacteroidota</taxon>
        <taxon>Flavobacteriia</taxon>
        <taxon>Flavobacteriales</taxon>
        <taxon>Flavobacteriaceae</taxon>
        <taxon>Winogradskyella</taxon>
    </lineage>
</organism>
<reference evidence="3" key="1">
    <citation type="journal article" date="2019" name="Int. J. Syst. Evol. Microbiol.">
        <title>The Global Catalogue of Microorganisms (GCM) 10K type strain sequencing project: providing services to taxonomists for standard genome sequencing and annotation.</title>
        <authorList>
            <consortium name="The Broad Institute Genomics Platform"/>
            <consortium name="The Broad Institute Genome Sequencing Center for Infectious Disease"/>
            <person name="Wu L."/>
            <person name="Ma J."/>
        </authorList>
    </citation>
    <scope>NUCLEOTIDE SEQUENCE [LARGE SCALE GENOMIC DNA]</scope>
    <source>
        <strain evidence="3">CCUG 62215</strain>
    </source>
</reference>
<evidence type="ECO:0000313" key="3">
    <source>
        <dbReference type="Proteomes" id="UP001597013"/>
    </source>
</evidence>
<comment type="caution">
    <text evidence="2">The sequence shown here is derived from an EMBL/GenBank/DDBJ whole genome shotgun (WGS) entry which is preliminary data.</text>
</comment>
<dbReference type="SUPFAM" id="SSF49464">
    <property type="entry name" value="Carboxypeptidase regulatory domain-like"/>
    <property type="match status" value="1"/>
</dbReference>
<protein>
    <submittedName>
        <fullName evidence="2">Carboxypeptidase-like regulatory domain-containing protein</fullName>
    </submittedName>
</protein>
<accession>A0ABW3N6D2</accession>
<feature type="chain" id="PRO_5046754332" evidence="1">
    <location>
        <begin position="19"/>
        <end position="262"/>
    </location>
</feature>
<dbReference type="InterPro" id="IPR008969">
    <property type="entry name" value="CarboxyPept-like_regulatory"/>
</dbReference>